<evidence type="ECO:0008006" key="5">
    <source>
        <dbReference type="Google" id="ProtNLM"/>
    </source>
</evidence>
<name>A0A1H3PEQ1_9ACTN</name>
<feature type="region of interest" description="Disordered" evidence="1">
    <location>
        <begin position="274"/>
        <end position="336"/>
    </location>
</feature>
<evidence type="ECO:0000256" key="1">
    <source>
        <dbReference type="SAM" id="MobiDB-lite"/>
    </source>
</evidence>
<accession>A0A1H3PEQ1</accession>
<proteinExistence type="predicted"/>
<sequence length="336" mass="34808">MPLISSAAASRGDSRPNARRPTAGLLVGDAAAWIGGFVVAVWTRFEFDFTGAHLARAVGVGLIAAIVHAALDTARRRCLGRYPCGSFEQLRALAGTTAVAGALVLVADLAARPRPVPPGAPAVGAALAFLVMIALRAACRRRHERSLRPDAATARPVLLFGVGAAGQGVLRAMVSDPRGGYRPVGLLDDDPATRRLRLEGVRVLGGRRDVPAAIARTGAVGVLFPAAHADPDLIREVRDAALGAGATFAVLPPVRELVRAGVTRARDAEIAELLGSEREGSDADGAPAGGRVPGDGQQRGLPDRIRVAPDHPGQSRRAAGTPLRQRAAPRPAADPR</sequence>
<keyword evidence="2" id="KW-0472">Membrane</keyword>
<dbReference type="AlphaFoldDB" id="A0A1H3PEQ1"/>
<dbReference type="InterPro" id="IPR036291">
    <property type="entry name" value="NAD(P)-bd_dom_sf"/>
</dbReference>
<organism evidence="3 4">
    <name type="scientific">Micromonospora pattaloongensis</name>
    <dbReference type="NCBI Taxonomy" id="405436"/>
    <lineage>
        <taxon>Bacteria</taxon>
        <taxon>Bacillati</taxon>
        <taxon>Actinomycetota</taxon>
        <taxon>Actinomycetes</taxon>
        <taxon>Micromonosporales</taxon>
        <taxon>Micromonosporaceae</taxon>
        <taxon>Micromonospora</taxon>
    </lineage>
</organism>
<keyword evidence="2" id="KW-0812">Transmembrane</keyword>
<evidence type="ECO:0000256" key="2">
    <source>
        <dbReference type="SAM" id="Phobius"/>
    </source>
</evidence>
<dbReference type="RefSeq" id="WP_139307302.1">
    <property type="nucleotide sequence ID" value="NZ_FNPH01000004.1"/>
</dbReference>
<keyword evidence="4" id="KW-1185">Reference proteome</keyword>
<dbReference type="PANTHER" id="PTHR43318">
    <property type="entry name" value="UDP-N-ACETYLGLUCOSAMINE 4,6-DEHYDRATASE"/>
    <property type="match status" value="1"/>
</dbReference>
<feature type="transmembrane region" description="Helical" evidence="2">
    <location>
        <begin position="92"/>
        <end position="110"/>
    </location>
</feature>
<evidence type="ECO:0000313" key="4">
    <source>
        <dbReference type="Proteomes" id="UP000242415"/>
    </source>
</evidence>
<dbReference type="PANTHER" id="PTHR43318:SF2">
    <property type="entry name" value="UDP-N-ACETYLGLUCOSAMINE 4,6-DEHYDRATASE (INVERTING)"/>
    <property type="match status" value="1"/>
</dbReference>
<keyword evidence="2" id="KW-1133">Transmembrane helix</keyword>
<protein>
    <recommendedName>
        <fullName evidence="5">CoA-binding domain-containing protein</fullName>
    </recommendedName>
</protein>
<dbReference type="Gene3D" id="3.40.50.720">
    <property type="entry name" value="NAD(P)-binding Rossmann-like Domain"/>
    <property type="match status" value="1"/>
</dbReference>
<reference evidence="4" key="1">
    <citation type="submission" date="2016-10" db="EMBL/GenBank/DDBJ databases">
        <authorList>
            <person name="Varghese N."/>
            <person name="Submissions S."/>
        </authorList>
    </citation>
    <scope>NUCLEOTIDE SEQUENCE [LARGE SCALE GENOMIC DNA]</scope>
    <source>
        <strain evidence="4">DSM 45245</strain>
    </source>
</reference>
<feature type="transmembrane region" description="Helical" evidence="2">
    <location>
        <begin position="54"/>
        <end position="71"/>
    </location>
</feature>
<dbReference type="InterPro" id="IPR051203">
    <property type="entry name" value="Polysaccharide_Synthase-Rel"/>
</dbReference>
<dbReference type="Proteomes" id="UP000242415">
    <property type="component" value="Unassembled WGS sequence"/>
</dbReference>
<dbReference type="EMBL" id="FNPH01000004">
    <property type="protein sequence ID" value="SDY99423.1"/>
    <property type="molecule type" value="Genomic_DNA"/>
</dbReference>
<dbReference type="SUPFAM" id="SSF51735">
    <property type="entry name" value="NAD(P)-binding Rossmann-fold domains"/>
    <property type="match status" value="1"/>
</dbReference>
<feature type="compositionally biased region" description="Low complexity" evidence="1">
    <location>
        <begin position="322"/>
        <end position="336"/>
    </location>
</feature>
<feature type="transmembrane region" description="Helical" evidence="2">
    <location>
        <begin position="122"/>
        <end position="139"/>
    </location>
</feature>
<gene>
    <name evidence="3" type="ORF">SAMN05444365_104478</name>
</gene>
<evidence type="ECO:0000313" key="3">
    <source>
        <dbReference type="EMBL" id="SDY99423.1"/>
    </source>
</evidence>
<dbReference type="OrthoDB" id="9803111at2"/>
<feature type="transmembrane region" description="Helical" evidence="2">
    <location>
        <begin position="21"/>
        <end position="42"/>
    </location>
</feature>
<dbReference type="STRING" id="405436.SAMN05444365_104478"/>